<dbReference type="AlphaFoldDB" id="A0A067LWM6"/>
<feature type="compositionally biased region" description="Basic and acidic residues" evidence="1">
    <location>
        <begin position="269"/>
        <end position="279"/>
    </location>
</feature>
<dbReference type="Proteomes" id="UP000027195">
    <property type="component" value="Unassembled WGS sequence"/>
</dbReference>
<feature type="compositionally biased region" description="Acidic residues" evidence="1">
    <location>
        <begin position="239"/>
        <end position="255"/>
    </location>
</feature>
<feature type="compositionally biased region" description="Basic and acidic residues" evidence="1">
    <location>
        <begin position="1"/>
        <end position="15"/>
    </location>
</feature>
<organism evidence="2 3">
    <name type="scientific">Botryobasidium botryosum (strain FD-172 SS1)</name>
    <dbReference type="NCBI Taxonomy" id="930990"/>
    <lineage>
        <taxon>Eukaryota</taxon>
        <taxon>Fungi</taxon>
        <taxon>Dikarya</taxon>
        <taxon>Basidiomycota</taxon>
        <taxon>Agaricomycotina</taxon>
        <taxon>Agaricomycetes</taxon>
        <taxon>Cantharellales</taxon>
        <taxon>Botryobasidiaceae</taxon>
        <taxon>Botryobasidium</taxon>
    </lineage>
</organism>
<protein>
    <submittedName>
        <fullName evidence="2">Uncharacterized protein</fullName>
    </submittedName>
</protein>
<evidence type="ECO:0000313" key="3">
    <source>
        <dbReference type="Proteomes" id="UP000027195"/>
    </source>
</evidence>
<feature type="compositionally biased region" description="Low complexity" evidence="1">
    <location>
        <begin position="204"/>
        <end position="215"/>
    </location>
</feature>
<feature type="region of interest" description="Disordered" evidence="1">
    <location>
        <begin position="1"/>
        <end position="279"/>
    </location>
</feature>
<evidence type="ECO:0000313" key="2">
    <source>
        <dbReference type="EMBL" id="KDQ07768.1"/>
    </source>
</evidence>
<feature type="compositionally biased region" description="Basic and acidic residues" evidence="1">
    <location>
        <begin position="223"/>
        <end position="238"/>
    </location>
</feature>
<accession>A0A067LWM6</accession>
<evidence type="ECO:0000256" key="1">
    <source>
        <dbReference type="SAM" id="MobiDB-lite"/>
    </source>
</evidence>
<gene>
    <name evidence="2" type="ORF">BOTBODRAFT_594213</name>
</gene>
<feature type="compositionally biased region" description="Basic and acidic residues" evidence="1">
    <location>
        <begin position="176"/>
        <end position="188"/>
    </location>
</feature>
<dbReference type="HOGENOM" id="CLU_997464_0_0_1"/>
<feature type="compositionally biased region" description="Polar residues" evidence="1">
    <location>
        <begin position="70"/>
        <end position="92"/>
    </location>
</feature>
<keyword evidence="3" id="KW-1185">Reference proteome</keyword>
<proteinExistence type="predicted"/>
<sequence length="279" mass="29938">MKRYERRGTIAEREVPPPLQPTMSAPANLGHSPLPGPPSQRRTPSPQVAHLNHDAMNPQPPPSAGAHSNGFYSSRGSYSQPSLTTDSPSQPASAGRSGSYHPVADNEWATNGARPLHPPHSGHEQGGQRRSARSFSPSRSPSPHDSRESSDSRRNSSNSVNDREAQHAHHRPSSPSRDHARMTPDRAHTSSPPVAPASNKAVMAYSSATSPAAAPMRNGSVLGRKDSDVPSVSDRDAEGDPDIDAEADEDMDEIEPEPHVRMNHGASWMKREDGVEVGV</sequence>
<dbReference type="InParanoid" id="A0A067LWM6"/>
<reference evidence="3" key="1">
    <citation type="journal article" date="2014" name="Proc. Natl. Acad. Sci. U.S.A.">
        <title>Extensive sampling of basidiomycete genomes demonstrates inadequacy of the white-rot/brown-rot paradigm for wood decay fungi.</title>
        <authorList>
            <person name="Riley R."/>
            <person name="Salamov A.A."/>
            <person name="Brown D.W."/>
            <person name="Nagy L.G."/>
            <person name="Floudas D."/>
            <person name="Held B.W."/>
            <person name="Levasseur A."/>
            <person name="Lombard V."/>
            <person name="Morin E."/>
            <person name="Otillar R."/>
            <person name="Lindquist E.A."/>
            <person name="Sun H."/>
            <person name="LaButti K.M."/>
            <person name="Schmutz J."/>
            <person name="Jabbour D."/>
            <person name="Luo H."/>
            <person name="Baker S.E."/>
            <person name="Pisabarro A.G."/>
            <person name="Walton J.D."/>
            <person name="Blanchette R.A."/>
            <person name="Henrissat B."/>
            <person name="Martin F."/>
            <person name="Cullen D."/>
            <person name="Hibbett D.S."/>
            <person name="Grigoriev I.V."/>
        </authorList>
    </citation>
    <scope>NUCLEOTIDE SEQUENCE [LARGE SCALE GENOMIC DNA]</scope>
    <source>
        <strain evidence="3">FD-172 SS1</strain>
    </source>
</reference>
<dbReference type="EMBL" id="KL198101">
    <property type="protein sequence ID" value="KDQ07768.1"/>
    <property type="molecule type" value="Genomic_DNA"/>
</dbReference>
<name>A0A067LWM6_BOTB1</name>
<feature type="compositionally biased region" description="Basic and acidic residues" evidence="1">
    <location>
        <begin position="142"/>
        <end position="154"/>
    </location>
</feature>